<dbReference type="KEGG" id="lhw:BSQ49_05145"/>
<reference evidence="1 2" key="1">
    <citation type="submission" date="2016-11" db="EMBL/GenBank/DDBJ databases">
        <title>Interaction between Lactobacillus species and yeast in water kefir.</title>
        <authorList>
            <person name="Behr J."/>
            <person name="Xu D."/>
            <person name="Vogel R.F."/>
        </authorList>
    </citation>
    <scope>NUCLEOTIDE SEQUENCE [LARGE SCALE GENOMIC DNA]</scope>
    <source>
        <strain evidence="1 2">TMW 1.1822</strain>
    </source>
</reference>
<sequence length="115" mass="12512">MSKIVYSFDPETKEFNGVIEIGDVDTLPENTTLTEPKASDGGQLMRPITWNGNSWEGKTLADFRAEFSDDSGVTPEQTQASLVLQIAALQKSQETQAALNANLLLQIGQLQKVGN</sequence>
<name>A0A3Q8CYG9_9LACO</name>
<dbReference type="AlphaFoldDB" id="A0A3Q8CYG9"/>
<dbReference type="Proteomes" id="UP000314960">
    <property type="component" value="Chromosome"/>
</dbReference>
<evidence type="ECO:0000313" key="2">
    <source>
        <dbReference type="Proteomes" id="UP000314960"/>
    </source>
</evidence>
<dbReference type="EMBL" id="CP018176">
    <property type="protein sequence ID" value="AUJ29639.1"/>
    <property type="molecule type" value="Genomic_DNA"/>
</dbReference>
<accession>A0A3Q8CYG9</accession>
<protein>
    <submittedName>
        <fullName evidence="1">Uncharacterized protein</fullName>
    </submittedName>
</protein>
<dbReference type="RefSeq" id="WP_141053259.1">
    <property type="nucleotide sequence ID" value="NZ_CP018176.1"/>
</dbReference>
<gene>
    <name evidence="1" type="ORF">BSQ49_05145</name>
</gene>
<organism evidence="1 2">
    <name type="scientific">Liquorilactobacillus hordei</name>
    <dbReference type="NCBI Taxonomy" id="468911"/>
    <lineage>
        <taxon>Bacteria</taxon>
        <taxon>Bacillati</taxon>
        <taxon>Bacillota</taxon>
        <taxon>Bacilli</taxon>
        <taxon>Lactobacillales</taxon>
        <taxon>Lactobacillaceae</taxon>
        <taxon>Liquorilactobacillus</taxon>
    </lineage>
</organism>
<evidence type="ECO:0000313" key="1">
    <source>
        <dbReference type="EMBL" id="AUJ29639.1"/>
    </source>
</evidence>
<proteinExistence type="predicted"/>